<reference evidence="1 2" key="1">
    <citation type="journal article" date="2018" name="Sci. Rep.">
        <title>Genome sequence of the cauliflower mushroom Sparassis crispa (Hanabiratake) and its association with beneficial usage.</title>
        <authorList>
            <person name="Kiyama R."/>
            <person name="Furutani Y."/>
            <person name="Kawaguchi K."/>
            <person name="Nakanishi T."/>
        </authorList>
    </citation>
    <scope>NUCLEOTIDE SEQUENCE [LARGE SCALE GENOMIC DNA]</scope>
</reference>
<evidence type="ECO:0000313" key="2">
    <source>
        <dbReference type="Proteomes" id="UP000287166"/>
    </source>
</evidence>
<evidence type="ECO:0000313" key="1">
    <source>
        <dbReference type="EMBL" id="GBE88040.1"/>
    </source>
</evidence>
<dbReference type="GeneID" id="38784957"/>
<dbReference type="RefSeq" id="XP_027618953.1">
    <property type="nucleotide sequence ID" value="XM_027763152.1"/>
</dbReference>
<proteinExistence type="predicted"/>
<comment type="caution">
    <text evidence="1">The sequence shown here is derived from an EMBL/GenBank/DDBJ whole genome shotgun (WGS) entry which is preliminary data.</text>
</comment>
<organism evidence="1 2">
    <name type="scientific">Sparassis crispa</name>
    <dbReference type="NCBI Taxonomy" id="139825"/>
    <lineage>
        <taxon>Eukaryota</taxon>
        <taxon>Fungi</taxon>
        <taxon>Dikarya</taxon>
        <taxon>Basidiomycota</taxon>
        <taxon>Agaricomycotina</taxon>
        <taxon>Agaricomycetes</taxon>
        <taxon>Polyporales</taxon>
        <taxon>Sparassidaceae</taxon>
        <taxon>Sparassis</taxon>
    </lineage>
</organism>
<keyword evidence="2" id="KW-1185">Reference proteome</keyword>
<protein>
    <submittedName>
        <fullName evidence="1">Uncharacterized protein</fullName>
    </submittedName>
</protein>
<accession>A0A401H0X7</accession>
<dbReference type="EMBL" id="BFAD01000012">
    <property type="protein sequence ID" value="GBE88040.1"/>
    <property type="molecule type" value="Genomic_DNA"/>
</dbReference>
<sequence length="119" mass="13743">MSYSTTHHHLKKPVKLLGWREFTSQVFHCPWAPEMSNKLPKRSSMPISPSRNSCAHCTNSDDACMKMYKKICYDALSEHDGEQVIHDALEAWLDVLVRHPHMVSGVSPRIERPTMRLTR</sequence>
<name>A0A401H0X7_9APHY</name>
<gene>
    <name evidence="1" type="ORF">SCP_1202680</name>
</gene>
<dbReference type="Proteomes" id="UP000287166">
    <property type="component" value="Unassembled WGS sequence"/>
</dbReference>
<dbReference type="InParanoid" id="A0A401H0X7"/>
<dbReference type="AlphaFoldDB" id="A0A401H0X7"/>